<organism evidence="1 2">
    <name type="scientific">Protopolystoma xenopodis</name>
    <dbReference type="NCBI Taxonomy" id="117903"/>
    <lineage>
        <taxon>Eukaryota</taxon>
        <taxon>Metazoa</taxon>
        <taxon>Spiralia</taxon>
        <taxon>Lophotrochozoa</taxon>
        <taxon>Platyhelminthes</taxon>
        <taxon>Monogenea</taxon>
        <taxon>Polyopisthocotylea</taxon>
        <taxon>Polystomatidea</taxon>
        <taxon>Polystomatidae</taxon>
        <taxon>Protopolystoma</taxon>
    </lineage>
</organism>
<dbReference type="AlphaFoldDB" id="A0A3S5CMG6"/>
<dbReference type="Proteomes" id="UP000784294">
    <property type="component" value="Unassembled WGS sequence"/>
</dbReference>
<accession>A0A3S5CMG6</accession>
<evidence type="ECO:0000313" key="1">
    <source>
        <dbReference type="EMBL" id="VEL20791.1"/>
    </source>
</evidence>
<comment type="caution">
    <text evidence="1">The sequence shown here is derived from an EMBL/GenBank/DDBJ whole genome shotgun (WGS) entry which is preliminary data.</text>
</comment>
<evidence type="ECO:0000313" key="2">
    <source>
        <dbReference type="Proteomes" id="UP000784294"/>
    </source>
</evidence>
<protein>
    <submittedName>
        <fullName evidence="1">Uncharacterized protein</fullName>
    </submittedName>
</protein>
<keyword evidence="2" id="KW-1185">Reference proteome</keyword>
<gene>
    <name evidence="1" type="ORF">PXEA_LOCUS14231</name>
</gene>
<dbReference type="EMBL" id="CAAALY010048012">
    <property type="protein sequence ID" value="VEL20791.1"/>
    <property type="molecule type" value="Genomic_DNA"/>
</dbReference>
<sequence length="61" mass="6891">MMLESEMVCNGIVKSHLLSINCSMNDQNLRHSDCPGGADTRAKIRRSSRPLFCMVTHYVVH</sequence>
<proteinExistence type="predicted"/>
<name>A0A3S5CMG6_9PLAT</name>
<reference evidence="1" key="1">
    <citation type="submission" date="2018-11" db="EMBL/GenBank/DDBJ databases">
        <authorList>
            <consortium name="Pathogen Informatics"/>
        </authorList>
    </citation>
    <scope>NUCLEOTIDE SEQUENCE</scope>
</reference>